<evidence type="ECO:0000259" key="1">
    <source>
        <dbReference type="PROSITE" id="PS50013"/>
    </source>
</evidence>
<keyword evidence="3" id="KW-1185">Reference proteome</keyword>
<dbReference type="InterPro" id="IPR000953">
    <property type="entry name" value="Chromo/chromo_shadow_dom"/>
</dbReference>
<dbReference type="OrthoDB" id="2447764at2759"/>
<dbReference type="Gene3D" id="2.40.50.40">
    <property type="match status" value="1"/>
</dbReference>
<gene>
    <name evidence="2" type="ORF">PLICRDRAFT_76773</name>
</gene>
<protein>
    <recommendedName>
        <fullName evidence="1">Chromo domain-containing protein</fullName>
    </recommendedName>
</protein>
<dbReference type="AlphaFoldDB" id="A0A0C9SVA7"/>
<dbReference type="InterPro" id="IPR016197">
    <property type="entry name" value="Chromo-like_dom_sf"/>
</dbReference>
<dbReference type="SMART" id="SM00298">
    <property type="entry name" value="CHROMO"/>
    <property type="match status" value="1"/>
</dbReference>
<sequence>QVYHLRLPDNYPMHPVYEVEAILGHRLTGAKGGKRRLYLARWKGYGPEDDTWISEADLRNAPTLLRTY</sequence>
<organism evidence="2 3">
    <name type="scientific">Plicaturopsis crispa FD-325 SS-3</name>
    <dbReference type="NCBI Taxonomy" id="944288"/>
    <lineage>
        <taxon>Eukaryota</taxon>
        <taxon>Fungi</taxon>
        <taxon>Dikarya</taxon>
        <taxon>Basidiomycota</taxon>
        <taxon>Agaricomycotina</taxon>
        <taxon>Agaricomycetes</taxon>
        <taxon>Agaricomycetidae</taxon>
        <taxon>Amylocorticiales</taxon>
        <taxon>Amylocorticiaceae</taxon>
        <taxon>Plicatura</taxon>
        <taxon>Plicaturopsis crispa</taxon>
    </lineage>
</organism>
<dbReference type="GO" id="GO:0006338">
    <property type="term" value="P:chromatin remodeling"/>
    <property type="evidence" value="ECO:0007669"/>
    <property type="project" value="UniProtKB-ARBA"/>
</dbReference>
<evidence type="ECO:0000313" key="3">
    <source>
        <dbReference type="Proteomes" id="UP000053263"/>
    </source>
</evidence>
<dbReference type="InterPro" id="IPR023780">
    <property type="entry name" value="Chromo_domain"/>
</dbReference>
<name>A0A0C9SVA7_PLICR</name>
<dbReference type="HOGENOM" id="CLU_189342_0_0_1"/>
<feature type="non-terminal residue" evidence="2">
    <location>
        <position position="1"/>
    </location>
</feature>
<proteinExistence type="predicted"/>
<accession>A0A0C9SVA7</accession>
<feature type="non-terminal residue" evidence="2">
    <location>
        <position position="68"/>
    </location>
</feature>
<evidence type="ECO:0000313" key="2">
    <source>
        <dbReference type="EMBL" id="KII82940.1"/>
    </source>
</evidence>
<dbReference type="EMBL" id="KN832594">
    <property type="protein sequence ID" value="KII82940.1"/>
    <property type="molecule type" value="Genomic_DNA"/>
</dbReference>
<dbReference type="SUPFAM" id="SSF54160">
    <property type="entry name" value="Chromo domain-like"/>
    <property type="match status" value="1"/>
</dbReference>
<dbReference type="PROSITE" id="PS50013">
    <property type="entry name" value="CHROMO_2"/>
    <property type="match status" value="1"/>
</dbReference>
<feature type="domain" description="Chromo" evidence="1">
    <location>
        <begin position="17"/>
        <end position="68"/>
    </location>
</feature>
<reference evidence="2 3" key="1">
    <citation type="submission" date="2014-06" db="EMBL/GenBank/DDBJ databases">
        <title>Evolutionary Origins and Diversification of the Mycorrhizal Mutualists.</title>
        <authorList>
            <consortium name="DOE Joint Genome Institute"/>
            <consortium name="Mycorrhizal Genomics Consortium"/>
            <person name="Kohler A."/>
            <person name="Kuo A."/>
            <person name="Nagy L.G."/>
            <person name="Floudas D."/>
            <person name="Copeland A."/>
            <person name="Barry K.W."/>
            <person name="Cichocki N."/>
            <person name="Veneault-Fourrey C."/>
            <person name="LaButti K."/>
            <person name="Lindquist E.A."/>
            <person name="Lipzen A."/>
            <person name="Lundell T."/>
            <person name="Morin E."/>
            <person name="Murat C."/>
            <person name="Riley R."/>
            <person name="Ohm R."/>
            <person name="Sun H."/>
            <person name="Tunlid A."/>
            <person name="Henrissat B."/>
            <person name="Grigoriev I.V."/>
            <person name="Hibbett D.S."/>
            <person name="Martin F."/>
        </authorList>
    </citation>
    <scope>NUCLEOTIDE SEQUENCE [LARGE SCALE GENOMIC DNA]</scope>
    <source>
        <strain evidence="2 3">FD-325 SS-3</strain>
    </source>
</reference>
<dbReference type="Pfam" id="PF00385">
    <property type="entry name" value="Chromo"/>
    <property type="match status" value="1"/>
</dbReference>
<dbReference type="Proteomes" id="UP000053263">
    <property type="component" value="Unassembled WGS sequence"/>
</dbReference>